<accession>A0A4R3MQ15</accession>
<feature type="domain" description="RecX third three-helical" evidence="7">
    <location>
        <begin position="218"/>
        <end position="265"/>
    </location>
</feature>
<gene>
    <name evidence="5" type="primary">recX</name>
    <name evidence="9" type="ORF">EDD68_12626</name>
</gene>
<feature type="domain" description="RecX first three-helical" evidence="8">
    <location>
        <begin position="67"/>
        <end position="105"/>
    </location>
</feature>
<dbReference type="Gene3D" id="1.10.10.10">
    <property type="entry name" value="Winged helix-like DNA-binding domain superfamily/Winged helix DNA-binding domain"/>
    <property type="match status" value="4"/>
</dbReference>
<evidence type="ECO:0000259" key="8">
    <source>
        <dbReference type="Pfam" id="PF21982"/>
    </source>
</evidence>
<dbReference type="PANTHER" id="PTHR33602">
    <property type="entry name" value="REGULATORY PROTEIN RECX FAMILY PROTEIN"/>
    <property type="match status" value="1"/>
</dbReference>
<dbReference type="GO" id="GO:0006282">
    <property type="term" value="P:regulation of DNA repair"/>
    <property type="evidence" value="ECO:0007669"/>
    <property type="project" value="UniProtKB-UniRule"/>
</dbReference>
<dbReference type="Pfam" id="PF21981">
    <property type="entry name" value="RecX_HTH3"/>
    <property type="match status" value="2"/>
</dbReference>
<reference evidence="9 10" key="1">
    <citation type="submission" date="2019-03" db="EMBL/GenBank/DDBJ databases">
        <title>Genomic Encyclopedia of Type Strains, Phase IV (KMG-IV): sequencing the most valuable type-strain genomes for metagenomic binning, comparative biology and taxonomic classification.</title>
        <authorList>
            <person name="Goeker M."/>
        </authorList>
    </citation>
    <scope>NUCLEOTIDE SEQUENCE [LARGE SCALE GENOMIC DNA]</scope>
    <source>
        <strain evidence="9 10">DSM 25894</strain>
    </source>
</reference>
<feature type="domain" description="RecX third three-helical" evidence="7">
    <location>
        <begin position="161"/>
        <end position="206"/>
    </location>
</feature>
<dbReference type="InterPro" id="IPR053926">
    <property type="entry name" value="RecX_HTH_1st"/>
</dbReference>
<comment type="subcellular location">
    <subcellularLocation>
        <location evidence="1 5">Cytoplasm</location>
    </subcellularLocation>
</comment>
<evidence type="ECO:0000256" key="1">
    <source>
        <dbReference type="ARBA" id="ARBA00004496"/>
    </source>
</evidence>
<evidence type="ECO:0000259" key="7">
    <source>
        <dbReference type="Pfam" id="PF21981"/>
    </source>
</evidence>
<dbReference type="Pfam" id="PF02631">
    <property type="entry name" value="RecX_HTH2"/>
    <property type="match status" value="1"/>
</dbReference>
<evidence type="ECO:0000256" key="5">
    <source>
        <dbReference type="HAMAP-Rule" id="MF_01114"/>
    </source>
</evidence>
<dbReference type="GO" id="GO:0005737">
    <property type="term" value="C:cytoplasm"/>
    <property type="evidence" value="ECO:0007669"/>
    <property type="project" value="UniProtKB-SubCell"/>
</dbReference>
<evidence type="ECO:0000256" key="4">
    <source>
        <dbReference type="ARBA" id="ARBA00022490"/>
    </source>
</evidence>
<keyword evidence="4 5" id="KW-0963">Cytoplasm</keyword>
<evidence type="ECO:0000259" key="6">
    <source>
        <dbReference type="Pfam" id="PF02631"/>
    </source>
</evidence>
<protein>
    <recommendedName>
        <fullName evidence="3 5">Regulatory protein RecX</fullName>
    </recommendedName>
</protein>
<dbReference type="HAMAP" id="MF_01114">
    <property type="entry name" value="RecX"/>
    <property type="match status" value="1"/>
</dbReference>
<evidence type="ECO:0000256" key="2">
    <source>
        <dbReference type="ARBA" id="ARBA00009695"/>
    </source>
</evidence>
<comment type="caution">
    <text evidence="9">The sequence shown here is derived from an EMBL/GenBank/DDBJ whole genome shotgun (WGS) entry which is preliminary data.</text>
</comment>
<comment type="function">
    <text evidence="5">Modulates RecA activity.</text>
</comment>
<organism evidence="9 10">
    <name type="scientific">Melghiribacillus thermohalophilus</name>
    <dbReference type="NCBI Taxonomy" id="1324956"/>
    <lineage>
        <taxon>Bacteria</taxon>
        <taxon>Bacillati</taxon>
        <taxon>Bacillota</taxon>
        <taxon>Bacilli</taxon>
        <taxon>Bacillales</taxon>
        <taxon>Bacillaceae</taxon>
        <taxon>Melghiribacillus</taxon>
    </lineage>
</organism>
<dbReference type="EMBL" id="SMAN01000026">
    <property type="protein sequence ID" value="TCT17953.1"/>
    <property type="molecule type" value="Genomic_DNA"/>
</dbReference>
<dbReference type="Pfam" id="PF21982">
    <property type="entry name" value="RecX_HTH1"/>
    <property type="match status" value="1"/>
</dbReference>
<comment type="similarity">
    <text evidence="2 5">Belongs to the RecX family.</text>
</comment>
<dbReference type="InterPro" id="IPR036388">
    <property type="entry name" value="WH-like_DNA-bd_sf"/>
</dbReference>
<evidence type="ECO:0000313" key="9">
    <source>
        <dbReference type="EMBL" id="TCT17953.1"/>
    </source>
</evidence>
<dbReference type="Proteomes" id="UP000294650">
    <property type="component" value="Unassembled WGS sequence"/>
</dbReference>
<keyword evidence="10" id="KW-1185">Reference proteome</keyword>
<name>A0A4R3MQ15_9BACI</name>
<dbReference type="AlphaFoldDB" id="A0A4R3MQ15"/>
<dbReference type="OrthoDB" id="5421057at2"/>
<dbReference type="InterPro" id="IPR053924">
    <property type="entry name" value="RecX_HTH_2nd"/>
</dbReference>
<dbReference type="RefSeq" id="WP_132372873.1">
    <property type="nucleotide sequence ID" value="NZ_SMAN01000026.1"/>
</dbReference>
<dbReference type="NCBIfam" id="NF010733">
    <property type="entry name" value="PRK14135.1"/>
    <property type="match status" value="1"/>
</dbReference>
<evidence type="ECO:0000313" key="10">
    <source>
        <dbReference type="Proteomes" id="UP000294650"/>
    </source>
</evidence>
<feature type="domain" description="RecX second three-helical" evidence="6">
    <location>
        <begin position="112"/>
        <end position="153"/>
    </location>
</feature>
<dbReference type="PANTHER" id="PTHR33602:SF1">
    <property type="entry name" value="REGULATORY PROTEIN RECX FAMILY PROTEIN"/>
    <property type="match status" value="1"/>
</dbReference>
<sequence length="272" mass="31990">MSKITRITIQKKNHDRYNIYLDDGNGEYYGFSVSQDLLVQHMLRKGLELDVETIEQLKRDDGLHQFYTLSLHFLSYRMRSRHEITEYLQKKGASQDQIKEIIERLQKEGYIDDRAFSEMFVRSRMSTTGKGPLLIKKELIEKGIDPQLADEALQIYDEHTQLKKAFKWAEKKLNSGDKKSIRQKTQSLQHTLLQKGFSGSVIQRVLEEVAGKVQQENQEWEALVFQGEKVLHRYKRKASGYELKQKVKGALYRKGFSVDGIERFIEEYEEEF</sequence>
<dbReference type="InterPro" id="IPR053925">
    <property type="entry name" value="RecX_HTH_3rd"/>
</dbReference>
<evidence type="ECO:0000256" key="3">
    <source>
        <dbReference type="ARBA" id="ARBA00018111"/>
    </source>
</evidence>
<proteinExistence type="inferred from homology"/>
<dbReference type="InterPro" id="IPR003783">
    <property type="entry name" value="Regulatory_RecX"/>
</dbReference>